<comment type="subcellular location">
    <subcellularLocation>
        <location evidence="2">Cell inner membrane</location>
        <topology evidence="2">Multi-pass membrane protein</topology>
    </subcellularLocation>
</comment>
<dbReference type="PRINTS" id="PR00344">
    <property type="entry name" value="BCTRLSENSOR"/>
</dbReference>
<keyword evidence="8 15" id="KW-0812">Transmembrane</keyword>
<name>A0A939EL72_9HYPH</name>
<dbReference type="InterPro" id="IPR050980">
    <property type="entry name" value="2C_sensor_his_kinase"/>
</dbReference>
<evidence type="ECO:0000313" key="19">
    <source>
        <dbReference type="Proteomes" id="UP000664096"/>
    </source>
</evidence>
<evidence type="ECO:0000256" key="3">
    <source>
        <dbReference type="ARBA" id="ARBA00012438"/>
    </source>
</evidence>
<evidence type="ECO:0000256" key="15">
    <source>
        <dbReference type="SAM" id="Phobius"/>
    </source>
</evidence>
<dbReference type="InterPro" id="IPR005467">
    <property type="entry name" value="His_kinase_dom"/>
</dbReference>
<reference evidence="18" key="1">
    <citation type="submission" date="2020-12" db="EMBL/GenBank/DDBJ databases">
        <title>Oil enriched cultivation method for isolating marine PHA-producing bacteria.</title>
        <authorList>
            <person name="Zheng W."/>
            <person name="Yu S."/>
            <person name="Huang Y."/>
        </authorList>
    </citation>
    <scope>NUCLEOTIDE SEQUENCE</scope>
    <source>
        <strain evidence="18">SY-2-12</strain>
    </source>
</reference>
<evidence type="ECO:0000256" key="9">
    <source>
        <dbReference type="ARBA" id="ARBA00022741"/>
    </source>
</evidence>
<feature type="domain" description="HAMP" evidence="17">
    <location>
        <begin position="225"/>
        <end position="277"/>
    </location>
</feature>
<protein>
    <recommendedName>
        <fullName evidence="3">histidine kinase</fullName>
        <ecNumber evidence="3">2.7.13.3</ecNumber>
    </recommendedName>
</protein>
<keyword evidence="6" id="KW-0597">Phosphoprotein</keyword>
<gene>
    <name evidence="18" type="ORF">JF539_24880</name>
</gene>
<dbReference type="GO" id="GO:0000155">
    <property type="term" value="F:phosphorelay sensor kinase activity"/>
    <property type="evidence" value="ECO:0007669"/>
    <property type="project" value="InterPro"/>
</dbReference>
<evidence type="ECO:0000256" key="7">
    <source>
        <dbReference type="ARBA" id="ARBA00022679"/>
    </source>
</evidence>
<dbReference type="Pfam" id="PF02518">
    <property type="entry name" value="HATPase_c"/>
    <property type="match status" value="1"/>
</dbReference>
<proteinExistence type="predicted"/>
<evidence type="ECO:0000256" key="4">
    <source>
        <dbReference type="ARBA" id="ARBA00022475"/>
    </source>
</evidence>
<evidence type="ECO:0000256" key="2">
    <source>
        <dbReference type="ARBA" id="ARBA00004429"/>
    </source>
</evidence>
<dbReference type="SMART" id="SM00388">
    <property type="entry name" value="HisKA"/>
    <property type="match status" value="1"/>
</dbReference>
<evidence type="ECO:0000256" key="8">
    <source>
        <dbReference type="ARBA" id="ARBA00022692"/>
    </source>
</evidence>
<dbReference type="EMBL" id="JAEKJZ010000007">
    <property type="protein sequence ID" value="MBN9673615.1"/>
    <property type="molecule type" value="Genomic_DNA"/>
</dbReference>
<keyword evidence="9" id="KW-0547">Nucleotide-binding</keyword>
<dbReference type="GO" id="GO:0005886">
    <property type="term" value="C:plasma membrane"/>
    <property type="evidence" value="ECO:0007669"/>
    <property type="project" value="UniProtKB-SubCell"/>
</dbReference>
<feature type="transmembrane region" description="Helical" evidence="15">
    <location>
        <begin position="203"/>
        <end position="224"/>
    </location>
</feature>
<feature type="domain" description="Histidine kinase" evidence="16">
    <location>
        <begin position="285"/>
        <end position="481"/>
    </location>
</feature>
<comment type="caution">
    <text evidence="18">The sequence shown here is derived from an EMBL/GenBank/DDBJ whole genome shotgun (WGS) entry which is preliminary data.</text>
</comment>
<dbReference type="Gene3D" id="3.30.565.10">
    <property type="entry name" value="Histidine kinase-like ATPase, C-terminal domain"/>
    <property type="match status" value="1"/>
</dbReference>
<dbReference type="SUPFAM" id="SSF47384">
    <property type="entry name" value="Homodimeric domain of signal transducing histidine kinase"/>
    <property type="match status" value="1"/>
</dbReference>
<evidence type="ECO:0000256" key="11">
    <source>
        <dbReference type="ARBA" id="ARBA00022840"/>
    </source>
</evidence>
<dbReference type="Pfam" id="PF00512">
    <property type="entry name" value="HisKA"/>
    <property type="match status" value="1"/>
</dbReference>
<dbReference type="CDD" id="cd00082">
    <property type="entry name" value="HisKA"/>
    <property type="match status" value="1"/>
</dbReference>
<feature type="transmembrane region" description="Helical" evidence="15">
    <location>
        <begin position="56"/>
        <end position="80"/>
    </location>
</feature>
<keyword evidence="10 18" id="KW-0418">Kinase</keyword>
<dbReference type="InterPro" id="IPR036890">
    <property type="entry name" value="HATPase_C_sf"/>
</dbReference>
<dbReference type="SMART" id="SM00304">
    <property type="entry name" value="HAMP"/>
    <property type="match status" value="1"/>
</dbReference>
<dbReference type="InterPro" id="IPR036097">
    <property type="entry name" value="HisK_dim/P_sf"/>
</dbReference>
<dbReference type="GO" id="GO:0005524">
    <property type="term" value="F:ATP binding"/>
    <property type="evidence" value="ECO:0007669"/>
    <property type="project" value="UniProtKB-KW"/>
</dbReference>
<evidence type="ECO:0000313" key="18">
    <source>
        <dbReference type="EMBL" id="MBN9673615.1"/>
    </source>
</evidence>
<dbReference type="SMART" id="SM00387">
    <property type="entry name" value="HATPase_c"/>
    <property type="match status" value="1"/>
</dbReference>
<keyword evidence="12 15" id="KW-1133">Transmembrane helix</keyword>
<dbReference type="PROSITE" id="PS50109">
    <property type="entry name" value="HIS_KIN"/>
    <property type="match status" value="1"/>
</dbReference>
<dbReference type="PANTHER" id="PTHR44936">
    <property type="entry name" value="SENSOR PROTEIN CREC"/>
    <property type="match status" value="1"/>
</dbReference>
<keyword evidence="13" id="KW-0902">Two-component regulatory system</keyword>
<keyword evidence="4" id="KW-1003">Cell membrane</keyword>
<evidence type="ECO:0000259" key="17">
    <source>
        <dbReference type="PROSITE" id="PS50885"/>
    </source>
</evidence>
<evidence type="ECO:0000256" key="14">
    <source>
        <dbReference type="ARBA" id="ARBA00023136"/>
    </source>
</evidence>
<keyword evidence="14 15" id="KW-0472">Membrane</keyword>
<comment type="catalytic activity">
    <reaction evidence="1">
        <text>ATP + protein L-histidine = ADP + protein N-phospho-L-histidine.</text>
        <dbReference type="EC" id="2.7.13.3"/>
    </reaction>
</comment>
<dbReference type="InterPro" id="IPR003660">
    <property type="entry name" value="HAMP_dom"/>
</dbReference>
<dbReference type="InterPro" id="IPR003594">
    <property type="entry name" value="HATPase_dom"/>
</dbReference>
<dbReference type="EC" id="2.7.13.3" evidence="3"/>
<evidence type="ECO:0000256" key="12">
    <source>
        <dbReference type="ARBA" id="ARBA00022989"/>
    </source>
</evidence>
<evidence type="ECO:0000256" key="1">
    <source>
        <dbReference type="ARBA" id="ARBA00000085"/>
    </source>
</evidence>
<organism evidence="18 19">
    <name type="scientific">Roseibium aggregatum</name>
    <dbReference type="NCBI Taxonomy" id="187304"/>
    <lineage>
        <taxon>Bacteria</taxon>
        <taxon>Pseudomonadati</taxon>
        <taxon>Pseudomonadota</taxon>
        <taxon>Alphaproteobacteria</taxon>
        <taxon>Hyphomicrobiales</taxon>
        <taxon>Stappiaceae</taxon>
        <taxon>Roseibium</taxon>
    </lineage>
</organism>
<dbReference type="SUPFAM" id="SSF55874">
    <property type="entry name" value="ATPase domain of HSP90 chaperone/DNA topoisomerase II/histidine kinase"/>
    <property type="match status" value="1"/>
</dbReference>
<evidence type="ECO:0000259" key="16">
    <source>
        <dbReference type="PROSITE" id="PS50109"/>
    </source>
</evidence>
<evidence type="ECO:0000256" key="13">
    <source>
        <dbReference type="ARBA" id="ARBA00023012"/>
    </source>
</evidence>
<evidence type="ECO:0000256" key="6">
    <source>
        <dbReference type="ARBA" id="ARBA00022553"/>
    </source>
</evidence>
<dbReference type="Gene3D" id="1.10.287.130">
    <property type="match status" value="1"/>
</dbReference>
<evidence type="ECO:0000256" key="5">
    <source>
        <dbReference type="ARBA" id="ARBA00022519"/>
    </source>
</evidence>
<dbReference type="Proteomes" id="UP000664096">
    <property type="component" value="Unassembled WGS sequence"/>
</dbReference>
<dbReference type="PROSITE" id="PS50885">
    <property type="entry name" value="HAMP"/>
    <property type="match status" value="1"/>
</dbReference>
<dbReference type="AlphaFoldDB" id="A0A939EL72"/>
<accession>A0A939EL72</accession>
<evidence type="ECO:0000256" key="10">
    <source>
        <dbReference type="ARBA" id="ARBA00022777"/>
    </source>
</evidence>
<dbReference type="InterPro" id="IPR004358">
    <property type="entry name" value="Sig_transdc_His_kin-like_C"/>
</dbReference>
<keyword evidence="11" id="KW-0067">ATP-binding</keyword>
<keyword evidence="7" id="KW-0808">Transferase</keyword>
<sequence length="481" mass="54475">MTRFATAFARHFRIALADRLKLVSRPLKPLAVPLQPVLRGYRSASRLMYRIMPKGLFTRTFLIIVGPVVILQSVLVFVFMERHYQLVTRRMSEAVVREIASVVYVLENYPQDPDYGKIEGMASRALGMSLTVMPLEPLPPPAPKPFFDVIDKELSLAISQRIGKPFWIDTVGRSRFVEIRIQLEDSILRVFTRRSQTYASNSHIFLVWMFSTSLVLVFIALLFLRNQIRPIVRLANAAEAFGKGRPADDFRPSGAREVRRASLAFIDMRRRIERQIEQRTTMLAGVSHDLRTILTRLRLQLAFLGETPESDAMRKDVDEMSHMLEDYLAFSRGDGDEDIQTTDVALLLEELEEEAEISGQAVTTRFEGPSEAQVKRLSIKRCLSNLIVNGCKYGNRVEVDGRIDKDWLIVTVDDDGPGIAEDQREMAFRAFHRLDLARNMDETGSGLGLAIARDIARSHGGELYLEDSPLGGLRAKLRVPA</sequence>
<keyword evidence="5" id="KW-0997">Cell inner membrane</keyword>
<dbReference type="RefSeq" id="WP_207143553.1">
    <property type="nucleotide sequence ID" value="NZ_JAEKJZ010000007.1"/>
</dbReference>
<dbReference type="PANTHER" id="PTHR44936:SF5">
    <property type="entry name" value="SENSOR HISTIDINE KINASE ENVZ"/>
    <property type="match status" value="1"/>
</dbReference>
<dbReference type="InterPro" id="IPR003661">
    <property type="entry name" value="HisK_dim/P_dom"/>
</dbReference>